<dbReference type="Pfam" id="PF00069">
    <property type="entry name" value="Pkinase"/>
    <property type="match status" value="1"/>
</dbReference>
<evidence type="ECO:0000256" key="3">
    <source>
        <dbReference type="ARBA" id="ARBA00022777"/>
    </source>
</evidence>
<gene>
    <name evidence="5" type="ORF">RhiirA1_542195</name>
</gene>
<dbReference type="InterPro" id="IPR000719">
    <property type="entry name" value="Prot_kinase_dom"/>
</dbReference>
<organism evidence="5 6">
    <name type="scientific">Rhizophagus irregularis</name>
    <dbReference type="NCBI Taxonomy" id="588596"/>
    <lineage>
        <taxon>Eukaryota</taxon>
        <taxon>Fungi</taxon>
        <taxon>Fungi incertae sedis</taxon>
        <taxon>Mucoromycota</taxon>
        <taxon>Glomeromycotina</taxon>
        <taxon>Glomeromycetes</taxon>
        <taxon>Glomerales</taxon>
        <taxon>Glomeraceae</taxon>
        <taxon>Rhizophagus</taxon>
    </lineage>
</organism>
<dbReference type="InterPro" id="IPR051681">
    <property type="entry name" value="Ser/Thr_Kinases-Pseudokinases"/>
</dbReference>
<evidence type="ECO:0000313" key="5">
    <source>
        <dbReference type="EMBL" id="PKC56253.1"/>
    </source>
</evidence>
<evidence type="ECO:0000256" key="1">
    <source>
        <dbReference type="ARBA" id="ARBA00022679"/>
    </source>
</evidence>
<dbReference type="Proteomes" id="UP000232688">
    <property type="component" value="Unassembled WGS sequence"/>
</dbReference>
<sequence>MQKRIEKHRKIDHQSLWDFHPYWYHSDINIIYRLPFKYYFANDAAEQKTTAPQREQADIYIKMSHPEDHYTNELNRLLENNSIEHYYSHDLIHFKDIGTGGFASVYVAKWNNTPTKYAVKKFVDNKEVYLTKMVNHHANIIGFYGVTKLEGEEMYSLILEYAEGRTLRDHLRNNIVKWNSQLRFAREIISAIIWLHDYKSIVHGDLHPNNILLHRDTIKLADFGRSFEKGKGDNNTEVWGVVPYVDPKMYDKTILYKLNEKSDIYYLGVLFWKLASSSLLIDSPEDNYITLRAAVPNTNDKFTVLYQKCLKQEPDERPNISEVNETLSSIDNDESTVSDSEESEYSYQIDLNKNCQKL</sequence>
<evidence type="ECO:0000313" key="6">
    <source>
        <dbReference type="Proteomes" id="UP000232688"/>
    </source>
</evidence>
<dbReference type="InterPro" id="IPR011009">
    <property type="entry name" value="Kinase-like_dom_sf"/>
</dbReference>
<accession>A0A2I1FE46</accession>
<dbReference type="OrthoDB" id="2018507at2759"/>
<keyword evidence="2" id="KW-0547">Nucleotide-binding</keyword>
<dbReference type="PROSITE" id="PS50011">
    <property type="entry name" value="PROTEIN_KINASE_DOM"/>
    <property type="match status" value="1"/>
</dbReference>
<reference evidence="5 6" key="1">
    <citation type="submission" date="2017-10" db="EMBL/GenBank/DDBJ databases">
        <title>Extensive intraspecific genome diversity in a model arbuscular mycorrhizal fungus.</title>
        <authorList>
            <person name="Chen E.C.H."/>
            <person name="Morin E."/>
            <person name="Baudet D."/>
            <person name="Noel J."/>
            <person name="Ndikumana S."/>
            <person name="Charron P."/>
            <person name="St-Onge C."/>
            <person name="Giorgi J."/>
            <person name="Grigoriev I.V."/>
            <person name="Roux C."/>
            <person name="Martin F.M."/>
            <person name="Corradi N."/>
        </authorList>
    </citation>
    <scope>NUCLEOTIDE SEQUENCE [LARGE SCALE GENOMIC DNA]</scope>
    <source>
        <strain evidence="5 6">A1</strain>
    </source>
</reference>
<dbReference type="VEuPathDB" id="FungiDB:RhiirA1_542195"/>
<keyword evidence="3 5" id="KW-0418">Kinase</keyword>
<dbReference type="InterPro" id="IPR017441">
    <property type="entry name" value="Protein_kinase_ATP_BS"/>
</dbReference>
<dbReference type="EMBL" id="LLXH01002213">
    <property type="protein sequence ID" value="PKC56253.1"/>
    <property type="molecule type" value="Genomic_DNA"/>
</dbReference>
<dbReference type="CDD" id="cd00180">
    <property type="entry name" value="PKc"/>
    <property type="match status" value="1"/>
</dbReference>
<name>A0A2I1FE46_9GLOM</name>
<dbReference type="PANTHER" id="PTHR44329">
    <property type="entry name" value="SERINE/THREONINE-PROTEIN KINASE TNNI3K-RELATED"/>
    <property type="match status" value="1"/>
</dbReference>
<evidence type="ECO:0000256" key="2">
    <source>
        <dbReference type="ARBA" id="ARBA00022741"/>
    </source>
</evidence>
<dbReference type="VEuPathDB" id="FungiDB:RhiirFUN_025364"/>
<reference evidence="5 6" key="2">
    <citation type="submission" date="2017-10" db="EMBL/GenBank/DDBJ databases">
        <title>Genome analyses suggest a sexual origin of heterokaryosis in a supposedly ancient asexual fungus.</title>
        <authorList>
            <person name="Corradi N."/>
            <person name="Sedzielewska K."/>
            <person name="Noel J."/>
            <person name="Charron P."/>
            <person name="Farinelli L."/>
            <person name="Marton T."/>
            <person name="Kruger M."/>
            <person name="Pelin A."/>
            <person name="Brachmann A."/>
            <person name="Corradi N."/>
        </authorList>
    </citation>
    <scope>NUCLEOTIDE SEQUENCE [LARGE SCALE GENOMIC DNA]</scope>
    <source>
        <strain evidence="5 6">A1</strain>
    </source>
</reference>
<comment type="caution">
    <text evidence="5">The sequence shown here is derived from an EMBL/GenBank/DDBJ whole genome shotgun (WGS) entry which is preliminary data.</text>
</comment>
<keyword evidence="1" id="KW-0808">Transferase</keyword>
<dbReference type="AlphaFoldDB" id="A0A2I1FE46"/>
<keyword evidence="4" id="KW-0067">ATP-binding</keyword>
<dbReference type="GO" id="GO:0004674">
    <property type="term" value="F:protein serine/threonine kinase activity"/>
    <property type="evidence" value="ECO:0007669"/>
    <property type="project" value="TreeGrafter"/>
</dbReference>
<evidence type="ECO:0000256" key="4">
    <source>
        <dbReference type="ARBA" id="ARBA00022840"/>
    </source>
</evidence>
<proteinExistence type="predicted"/>
<dbReference type="PROSITE" id="PS00107">
    <property type="entry name" value="PROTEIN_KINASE_ATP"/>
    <property type="match status" value="1"/>
</dbReference>
<dbReference type="VEuPathDB" id="FungiDB:FUN_006751"/>
<dbReference type="GO" id="GO:0005524">
    <property type="term" value="F:ATP binding"/>
    <property type="evidence" value="ECO:0007669"/>
    <property type="project" value="UniProtKB-UniRule"/>
</dbReference>
<dbReference type="SUPFAM" id="SSF56112">
    <property type="entry name" value="Protein kinase-like (PK-like)"/>
    <property type="match status" value="1"/>
</dbReference>
<dbReference type="Gene3D" id="1.10.510.10">
    <property type="entry name" value="Transferase(Phosphotransferase) domain 1"/>
    <property type="match status" value="1"/>
</dbReference>
<dbReference type="PANTHER" id="PTHR44329:SF288">
    <property type="entry name" value="MITOGEN-ACTIVATED PROTEIN KINASE KINASE KINASE 20"/>
    <property type="match status" value="1"/>
</dbReference>
<protein>
    <submittedName>
        <fullName evidence="5">Kinase-like protein</fullName>
    </submittedName>
</protein>